<dbReference type="Gene3D" id="3.30.572.10">
    <property type="entry name" value="Thymidylate synthase/dCMP hydroxymethylase domain"/>
    <property type="match status" value="1"/>
</dbReference>
<evidence type="ECO:0008006" key="3">
    <source>
        <dbReference type="Google" id="ProtNLM"/>
    </source>
</evidence>
<keyword evidence="2" id="KW-1185">Reference proteome</keyword>
<dbReference type="Proteomes" id="UP000550729">
    <property type="component" value="Unassembled WGS sequence"/>
</dbReference>
<evidence type="ECO:0000313" key="1">
    <source>
        <dbReference type="EMBL" id="NMO04514.1"/>
    </source>
</evidence>
<comment type="caution">
    <text evidence="1">The sequence shown here is derived from an EMBL/GenBank/DDBJ whole genome shotgun (WGS) entry which is preliminary data.</text>
</comment>
<sequence>MSEHVHGSNIGDAWVNAFELLAGTTANEVVNLTVTIANPGLELSGVRRQIDRAVAQLRLEGRDGFIRNAKSVHTVANTIFPISLYRVGRADSFYNAVRKGQSGRKGTVTSWGPNSGTYAGRLVRYPTYDKGEFNQIKRLVEYLNNKPTYRDRYELSLTCEPPEDEPANRSPGASASTFVPGYDNATRGGQCLSHISLNVTDGTLSMTALYRHQTFVGRAYGNFLGLARLQHFLVHETDTDLRPGELMVVASHADIESAAASQRVSLLESSRACLAEQPVPIEWQARQLGSSWSDLELPALTGNP</sequence>
<gene>
    <name evidence="1" type="ORF">HH308_25165</name>
</gene>
<dbReference type="InterPro" id="IPR036926">
    <property type="entry name" value="Thymidate_synth/dCMP_Mease_sf"/>
</dbReference>
<dbReference type="RefSeq" id="WP_170197017.1">
    <property type="nucleotide sequence ID" value="NZ_JABBNB010000036.1"/>
</dbReference>
<reference evidence="1 2" key="1">
    <citation type="submission" date="2020-04" db="EMBL/GenBank/DDBJ databases">
        <title>Gordonia sp. nov. TBRC 11910.</title>
        <authorList>
            <person name="Suriyachadkun C."/>
        </authorList>
    </citation>
    <scope>NUCLEOTIDE SEQUENCE [LARGE SCALE GENOMIC DNA]</scope>
    <source>
        <strain evidence="1 2">TBRC 11910</strain>
    </source>
</reference>
<dbReference type="EMBL" id="JABBNB010000036">
    <property type="protein sequence ID" value="NMO04514.1"/>
    <property type="molecule type" value="Genomic_DNA"/>
</dbReference>
<proteinExistence type="predicted"/>
<dbReference type="AlphaFoldDB" id="A0A848L0V8"/>
<organism evidence="1 2">
    <name type="scientific">Gordonia asplenii</name>
    <dbReference type="NCBI Taxonomy" id="2725283"/>
    <lineage>
        <taxon>Bacteria</taxon>
        <taxon>Bacillati</taxon>
        <taxon>Actinomycetota</taxon>
        <taxon>Actinomycetes</taxon>
        <taxon>Mycobacteriales</taxon>
        <taxon>Gordoniaceae</taxon>
        <taxon>Gordonia</taxon>
    </lineage>
</organism>
<accession>A0A848L0V8</accession>
<evidence type="ECO:0000313" key="2">
    <source>
        <dbReference type="Proteomes" id="UP000550729"/>
    </source>
</evidence>
<protein>
    <recommendedName>
        <fullName evidence="3">Thymidylate synthase</fullName>
    </recommendedName>
</protein>
<name>A0A848L0V8_9ACTN</name>
<dbReference type="SUPFAM" id="SSF55831">
    <property type="entry name" value="Thymidylate synthase/dCMP hydroxymethylase"/>
    <property type="match status" value="1"/>
</dbReference>